<feature type="coiled-coil region" evidence="1">
    <location>
        <begin position="584"/>
        <end position="622"/>
    </location>
</feature>
<feature type="region of interest" description="Disordered" evidence="2">
    <location>
        <begin position="369"/>
        <end position="392"/>
    </location>
</feature>
<dbReference type="InParanoid" id="D8LNH3"/>
<dbReference type="SUPFAM" id="SSF48371">
    <property type="entry name" value="ARM repeat"/>
    <property type="match status" value="1"/>
</dbReference>
<evidence type="ECO:0000313" key="3">
    <source>
        <dbReference type="EMBL" id="CBN77330.1"/>
    </source>
</evidence>
<keyword evidence="4" id="KW-1185">Reference proteome</keyword>
<feature type="region of interest" description="Disordered" evidence="2">
    <location>
        <begin position="303"/>
        <end position="345"/>
    </location>
</feature>
<evidence type="ECO:0000256" key="1">
    <source>
        <dbReference type="SAM" id="Coils"/>
    </source>
</evidence>
<evidence type="ECO:0000256" key="2">
    <source>
        <dbReference type="SAM" id="MobiDB-lite"/>
    </source>
</evidence>
<dbReference type="Proteomes" id="UP000002630">
    <property type="component" value="Linkage Group LG22"/>
</dbReference>
<protein>
    <submittedName>
        <fullName evidence="3">Uncharacterized protein</fullName>
    </submittedName>
</protein>
<gene>
    <name evidence="3" type="ORF">Esi_0044_0140</name>
</gene>
<feature type="compositionally biased region" description="Acidic residues" evidence="2">
    <location>
        <begin position="692"/>
        <end position="706"/>
    </location>
</feature>
<proteinExistence type="predicted"/>
<sequence>MGAGASNGNVSWHDVRDMSPPELADFMAQTCDSSFTKHYQAIIDNAVGGGIVCSLGKQSLRTFLTDINITLKPQQDFIIEGLDKLNKTTEVAVAALEESGSPYKHTVVRNLRTHNAAYVTFTKVAQSLNMVWLISAGSLEDPFCLMEVCAAVRQGTPVLPVRLAGAGMRPLNIPIWTYSIQVKPSRSGATTSSTLTASSTDDTAVVGDANTKNGPGKLEKSSDLKGGGGGSGGGEHQLAATGVDAGNTATEFRERGRRLRRRAVDGFYAQLAQRLPKQVQAELHRNRFLVKDVIAAVRSCFEGTGESETGDTGQAGAGATGTRSDKAASATVSKARAKPPVFDISDQPAEHDMLLTALVGVNRRNTGKANVEDVANRDKGRESGSSSWNWEQVPRSAPLAGRARLTDAVPWRSDEEVSEMIKMEEAEADDLAGLLVNDMRTHPSSEQHQWEGCKGLADLAARDSDGLSAVRRQGGIQAILAALAACPKDADVQRWGCQALVPLFSDPIVATPFRQAGIAAVIRALAVLSCCEAALKSMGAVGGAGGGSAARGGRAKATAARTRWTRAVKKLEIYRVREQRRASLEKSEAAVRAIQREEEELAKKIEARRKSIELELQKEIEAEDEAAVADASDAAETIDAGEARDNTNSDEGPSLESVDAATTAAAAGARGSIDGKNKEEGRTAAEQTTPEGQEESEIENNGDTEENNGGTEEKNKDDSSICDDALAEEQRRLEEQDRLEHEAEIARLKK</sequence>
<keyword evidence="1" id="KW-0175">Coiled coil</keyword>
<reference evidence="3 4" key="1">
    <citation type="journal article" date="2010" name="Nature">
        <title>The Ectocarpus genome and the independent evolution of multicellularity in brown algae.</title>
        <authorList>
            <person name="Cock J.M."/>
            <person name="Sterck L."/>
            <person name="Rouze P."/>
            <person name="Scornet D."/>
            <person name="Allen A.E."/>
            <person name="Amoutzias G."/>
            <person name="Anthouard V."/>
            <person name="Artiguenave F."/>
            <person name="Aury J.M."/>
            <person name="Badger J.H."/>
            <person name="Beszteri B."/>
            <person name="Billiau K."/>
            <person name="Bonnet E."/>
            <person name="Bothwell J.H."/>
            <person name="Bowler C."/>
            <person name="Boyen C."/>
            <person name="Brownlee C."/>
            <person name="Carrano C.J."/>
            <person name="Charrier B."/>
            <person name="Cho G.Y."/>
            <person name="Coelho S.M."/>
            <person name="Collen J."/>
            <person name="Corre E."/>
            <person name="Da Silva C."/>
            <person name="Delage L."/>
            <person name="Delaroque N."/>
            <person name="Dittami S.M."/>
            <person name="Doulbeau S."/>
            <person name="Elias M."/>
            <person name="Farnham G."/>
            <person name="Gachon C.M."/>
            <person name="Gschloessl B."/>
            <person name="Heesch S."/>
            <person name="Jabbari K."/>
            <person name="Jubin C."/>
            <person name="Kawai H."/>
            <person name="Kimura K."/>
            <person name="Kloareg B."/>
            <person name="Kupper F.C."/>
            <person name="Lang D."/>
            <person name="Le Bail A."/>
            <person name="Leblanc C."/>
            <person name="Lerouge P."/>
            <person name="Lohr M."/>
            <person name="Lopez P.J."/>
            <person name="Martens C."/>
            <person name="Maumus F."/>
            <person name="Michel G."/>
            <person name="Miranda-Saavedra D."/>
            <person name="Morales J."/>
            <person name="Moreau H."/>
            <person name="Motomura T."/>
            <person name="Nagasato C."/>
            <person name="Napoli C.A."/>
            <person name="Nelson D.R."/>
            <person name="Nyvall-Collen P."/>
            <person name="Peters A.F."/>
            <person name="Pommier C."/>
            <person name="Potin P."/>
            <person name="Poulain J."/>
            <person name="Quesneville H."/>
            <person name="Read B."/>
            <person name="Rensing S.A."/>
            <person name="Ritter A."/>
            <person name="Rousvoal S."/>
            <person name="Samanta M."/>
            <person name="Samson G."/>
            <person name="Schroeder D.C."/>
            <person name="Segurens B."/>
            <person name="Strittmatter M."/>
            <person name="Tonon T."/>
            <person name="Tregear J.W."/>
            <person name="Valentin K."/>
            <person name="von Dassow P."/>
            <person name="Yamagishi T."/>
            <person name="Van de Peer Y."/>
            <person name="Wincker P."/>
        </authorList>
    </citation>
    <scope>NUCLEOTIDE SEQUENCE [LARGE SCALE GENOMIC DNA]</scope>
    <source>
        <strain evidence="4">Ec32 / CCAP1310/4</strain>
    </source>
</reference>
<feature type="compositionally biased region" description="Basic and acidic residues" evidence="2">
    <location>
        <begin position="370"/>
        <end position="382"/>
    </location>
</feature>
<dbReference type="InterPro" id="IPR016024">
    <property type="entry name" value="ARM-type_fold"/>
</dbReference>
<accession>D8LNH3</accession>
<feature type="compositionally biased region" description="Low complexity" evidence="2">
    <location>
        <begin position="303"/>
        <end position="312"/>
    </location>
</feature>
<dbReference type="EMBL" id="FN649747">
    <property type="protein sequence ID" value="CBN77330.1"/>
    <property type="molecule type" value="Genomic_DNA"/>
</dbReference>
<feature type="compositionally biased region" description="Gly residues" evidence="2">
    <location>
        <begin position="225"/>
        <end position="235"/>
    </location>
</feature>
<feature type="compositionally biased region" description="Low complexity" evidence="2">
    <location>
        <begin position="660"/>
        <end position="669"/>
    </location>
</feature>
<dbReference type="Gene3D" id="1.25.10.10">
    <property type="entry name" value="Leucine-rich Repeat Variant"/>
    <property type="match status" value="1"/>
</dbReference>
<feature type="region of interest" description="Disordered" evidence="2">
    <location>
        <begin position="204"/>
        <end position="242"/>
    </location>
</feature>
<feature type="compositionally biased region" description="Basic and acidic residues" evidence="2">
    <location>
        <begin position="728"/>
        <end position="750"/>
    </location>
</feature>
<feature type="compositionally biased region" description="Basic and acidic residues" evidence="2">
    <location>
        <begin position="673"/>
        <end position="683"/>
    </location>
</feature>
<feature type="region of interest" description="Disordered" evidence="2">
    <location>
        <begin position="623"/>
        <end position="750"/>
    </location>
</feature>
<evidence type="ECO:0000313" key="4">
    <source>
        <dbReference type="Proteomes" id="UP000002630"/>
    </source>
</evidence>
<dbReference type="AlphaFoldDB" id="D8LNH3"/>
<name>D8LNH3_ECTSI</name>
<dbReference type="EMBL" id="FN648641">
    <property type="protein sequence ID" value="CBN77330.1"/>
    <property type="molecule type" value="Genomic_DNA"/>
</dbReference>
<organism evidence="3 4">
    <name type="scientific">Ectocarpus siliculosus</name>
    <name type="common">Brown alga</name>
    <name type="synonym">Conferva siliculosa</name>
    <dbReference type="NCBI Taxonomy" id="2880"/>
    <lineage>
        <taxon>Eukaryota</taxon>
        <taxon>Sar</taxon>
        <taxon>Stramenopiles</taxon>
        <taxon>Ochrophyta</taxon>
        <taxon>PX clade</taxon>
        <taxon>Phaeophyceae</taxon>
        <taxon>Ectocarpales</taxon>
        <taxon>Ectocarpaceae</taxon>
        <taxon>Ectocarpus</taxon>
    </lineage>
</organism>
<dbReference type="InterPro" id="IPR011989">
    <property type="entry name" value="ARM-like"/>
</dbReference>